<evidence type="ECO:0000313" key="1">
    <source>
        <dbReference type="EMBL" id="RFP61412.1"/>
    </source>
</evidence>
<gene>
    <name evidence="1" type="ORF">D0Y53_03550</name>
</gene>
<sequence length="73" mass="7437">MNRIFKELLSLHGYPLPFESSETVAERKAADAAAFGPRYGNRAAAARLFGSTGAGSARPADPVAPGCALGACG</sequence>
<protein>
    <submittedName>
        <fullName evidence="1">Uncharacterized protein</fullName>
    </submittedName>
</protein>
<evidence type="ECO:0000313" key="2">
    <source>
        <dbReference type="Proteomes" id="UP000262917"/>
    </source>
</evidence>
<proteinExistence type="predicted"/>
<reference evidence="1 2" key="1">
    <citation type="submission" date="2018-08" db="EMBL/GenBank/DDBJ databases">
        <title>Lysobacter weifangensis sp. nov., a new member of the family 'Xanthomonadaceae', isolated from soil in a farmland.</title>
        <authorList>
            <person name="Zhao H."/>
        </authorList>
    </citation>
    <scope>NUCLEOTIDE SEQUENCE [LARGE SCALE GENOMIC DNA]</scope>
    <source>
        <strain evidence="1 2">WF-2</strain>
    </source>
</reference>
<dbReference type="EMBL" id="QVPD01000003">
    <property type="protein sequence ID" value="RFP61412.1"/>
    <property type="molecule type" value="Genomic_DNA"/>
</dbReference>
<dbReference type="Proteomes" id="UP000262917">
    <property type="component" value="Unassembled WGS sequence"/>
</dbReference>
<dbReference type="RefSeq" id="WP_117201838.1">
    <property type="nucleotide sequence ID" value="NZ_JBHTBK010000010.1"/>
</dbReference>
<name>A0A372DQ23_9GAMM</name>
<comment type="caution">
    <text evidence="1">The sequence shown here is derived from an EMBL/GenBank/DDBJ whole genome shotgun (WGS) entry which is preliminary data.</text>
</comment>
<dbReference type="AlphaFoldDB" id="A0A372DQ23"/>
<keyword evidence="2" id="KW-1185">Reference proteome</keyword>
<organism evidence="1 2">
    <name type="scientific">Cognatiluteimonas weifangensis</name>
    <dbReference type="NCBI Taxonomy" id="2303539"/>
    <lineage>
        <taxon>Bacteria</taxon>
        <taxon>Pseudomonadati</taxon>
        <taxon>Pseudomonadota</taxon>
        <taxon>Gammaproteobacteria</taxon>
        <taxon>Lysobacterales</taxon>
        <taxon>Lysobacteraceae</taxon>
        <taxon>Cognatiluteimonas</taxon>
    </lineage>
</organism>
<accession>A0A372DQ23</accession>